<evidence type="ECO:0000313" key="11">
    <source>
        <dbReference type="Proteomes" id="UP000297407"/>
    </source>
</evidence>
<feature type="compositionally biased region" description="Polar residues" evidence="8">
    <location>
        <begin position="1"/>
        <end position="11"/>
    </location>
</feature>
<evidence type="ECO:0000256" key="3">
    <source>
        <dbReference type="ARBA" id="ARBA00022475"/>
    </source>
</evidence>
<comment type="caution">
    <text evidence="10">The sequence shown here is derived from an EMBL/GenBank/DDBJ whole genome shotgun (WGS) entry which is preliminary data.</text>
</comment>
<reference evidence="10 11" key="1">
    <citation type="submission" date="2019-04" db="EMBL/GenBank/DDBJ databases">
        <title>Flavobacterium sp. strain DS2-A Genome sequencing and assembly.</title>
        <authorList>
            <person name="Kim I."/>
        </authorList>
    </citation>
    <scope>NUCLEOTIDE SEQUENCE [LARGE SCALE GENOMIC DNA]</scope>
    <source>
        <strain evidence="10 11">DS2-A</strain>
    </source>
</reference>
<evidence type="ECO:0000313" key="10">
    <source>
        <dbReference type="EMBL" id="TGD59660.1"/>
    </source>
</evidence>
<dbReference type="GO" id="GO:0015031">
    <property type="term" value="P:protein transport"/>
    <property type="evidence" value="ECO:0007669"/>
    <property type="project" value="UniProtKB-KW"/>
</dbReference>
<dbReference type="InterPro" id="IPR003400">
    <property type="entry name" value="ExbD"/>
</dbReference>
<accession>A0A4Z0LCP6</accession>
<comment type="subcellular location">
    <subcellularLocation>
        <location evidence="1">Cell membrane</location>
        <topology evidence="1">Single-pass membrane protein</topology>
    </subcellularLocation>
    <subcellularLocation>
        <location evidence="7">Cell membrane</location>
        <topology evidence="7">Single-pass type II membrane protein</topology>
    </subcellularLocation>
</comment>
<comment type="similarity">
    <text evidence="2 7">Belongs to the ExbD/TolR family.</text>
</comment>
<evidence type="ECO:0000256" key="1">
    <source>
        <dbReference type="ARBA" id="ARBA00004162"/>
    </source>
</evidence>
<name>A0A4Z0LCP6_9FLAO</name>
<dbReference type="EMBL" id="SRLH01000001">
    <property type="protein sequence ID" value="TGD59660.1"/>
    <property type="molecule type" value="Genomic_DNA"/>
</dbReference>
<dbReference type="PANTHER" id="PTHR30558">
    <property type="entry name" value="EXBD MEMBRANE COMPONENT OF PMF-DRIVEN MACROMOLECULE IMPORT SYSTEM"/>
    <property type="match status" value="1"/>
</dbReference>
<organism evidence="10 11">
    <name type="scientific">Flavobacterium humi</name>
    <dbReference type="NCBI Taxonomy" id="2562683"/>
    <lineage>
        <taxon>Bacteria</taxon>
        <taxon>Pseudomonadati</taxon>
        <taxon>Bacteroidota</taxon>
        <taxon>Flavobacteriia</taxon>
        <taxon>Flavobacteriales</taxon>
        <taxon>Flavobacteriaceae</taxon>
        <taxon>Flavobacterium</taxon>
    </lineage>
</organism>
<gene>
    <name evidence="10" type="ORF">E4635_01635</name>
</gene>
<keyword evidence="5 9" id="KW-1133">Transmembrane helix</keyword>
<dbReference type="Proteomes" id="UP000297407">
    <property type="component" value="Unassembled WGS sequence"/>
</dbReference>
<keyword evidence="11" id="KW-1185">Reference proteome</keyword>
<dbReference type="RefSeq" id="WP_135524867.1">
    <property type="nucleotide sequence ID" value="NZ_SRLH01000001.1"/>
</dbReference>
<evidence type="ECO:0000256" key="2">
    <source>
        <dbReference type="ARBA" id="ARBA00005811"/>
    </source>
</evidence>
<keyword evidence="4 7" id="KW-0812">Transmembrane</keyword>
<keyword evidence="7" id="KW-0813">Transport</keyword>
<feature type="region of interest" description="Disordered" evidence="8">
    <location>
        <begin position="1"/>
        <end position="22"/>
    </location>
</feature>
<evidence type="ECO:0000256" key="8">
    <source>
        <dbReference type="SAM" id="MobiDB-lite"/>
    </source>
</evidence>
<dbReference type="OrthoDB" id="952702at2"/>
<feature type="transmembrane region" description="Helical" evidence="9">
    <location>
        <begin position="34"/>
        <end position="54"/>
    </location>
</feature>
<dbReference type="GO" id="GO:0005886">
    <property type="term" value="C:plasma membrane"/>
    <property type="evidence" value="ECO:0007669"/>
    <property type="project" value="UniProtKB-SubCell"/>
</dbReference>
<sequence length="187" mass="20969">MNNNTENTMSEARNDFGRKPITRKTKKLHPRVDLTAMVSISFLLIVFFMLSSFLSRPTSMDLGMPGRGRGCGGGGCFFGTDVRMMTLLIGKDNHIVSYFGDMPYLYEEPKTLTYGENSLRKELTERSNRAVKHTGDPKRGLIVIIKPSKESDYGHLVTVLDEMAITKIPTYAVVDISPEEEKLLADK</sequence>
<evidence type="ECO:0000256" key="5">
    <source>
        <dbReference type="ARBA" id="ARBA00022989"/>
    </source>
</evidence>
<dbReference type="AlphaFoldDB" id="A0A4Z0LCP6"/>
<dbReference type="PANTHER" id="PTHR30558:SF3">
    <property type="entry name" value="BIOPOLYMER TRANSPORT PROTEIN EXBD-RELATED"/>
    <property type="match status" value="1"/>
</dbReference>
<evidence type="ECO:0000256" key="9">
    <source>
        <dbReference type="SAM" id="Phobius"/>
    </source>
</evidence>
<dbReference type="GO" id="GO:0022857">
    <property type="term" value="F:transmembrane transporter activity"/>
    <property type="evidence" value="ECO:0007669"/>
    <property type="project" value="InterPro"/>
</dbReference>
<protein>
    <submittedName>
        <fullName evidence="10">Biopolymer transporter ExbD</fullName>
    </submittedName>
</protein>
<keyword evidence="7" id="KW-0653">Protein transport</keyword>
<evidence type="ECO:0000256" key="6">
    <source>
        <dbReference type="ARBA" id="ARBA00023136"/>
    </source>
</evidence>
<evidence type="ECO:0000256" key="7">
    <source>
        <dbReference type="RuleBase" id="RU003879"/>
    </source>
</evidence>
<dbReference type="Pfam" id="PF02472">
    <property type="entry name" value="ExbD"/>
    <property type="match status" value="1"/>
</dbReference>
<evidence type="ECO:0000256" key="4">
    <source>
        <dbReference type="ARBA" id="ARBA00022692"/>
    </source>
</evidence>
<keyword evidence="3" id="KW-1003">Cell membrane</keyword>
<keyword evidence="6 9" id="KW-0472">Membrane</keyword>
<proteinExistence type="inferred from homology"/>